<keyword evidence="4" id="KW-1185">Reference proteome</keyword>
<gene>
    <name evidence="2" type="ORF">BLNAU_5184</name>
    <name evidence="3" type="ORF">BLNAU_5187</name>
</gene>
<feature type="compositionally biased region" description="Polar residues" evidence="1">
    <location>
        <begin position="9"/>
        <end position="21"/>
    </location>
</feature>
<dbReference type="EMBL" id="JARBJD010000027">
    <property type="protein sequence ID" value="KAK2959698.1"/>
    <property type="molecule type" value="Genomic_DNA"/>
</dbReference>
<name>A0ABQ9Y7F4_9EUKA</name>
<feature type="compositionally biased region" description="Basic and acidic residues" evidence="1">
    <location>
        <begin position="48"/>
        <end position="57"/>
    </location>
</feature>
<evidence type="ECO:0000313" key="4">
    <source>
        <dbReference type="Proteomes" id="UP001281761"/>
    </source>
</evidence>
<feature type="compositionally biased region" description="Polar residues" evidence="1">
    <location>
        <begin position="61"/>
        <end position="73"/>
    </location>
</feature>
<proteinExistence type="predicted"/>
<evidence type="ECO:0000256" key="1">
    <source>
        <dbReference type="SAM" id="MobiDB-lite"/>
    </source>
</evidence>
<evidence type="ECO:0000313" key="3">
    <source>
        <dbReference type="EMBL" id="KAK2959698.1"/>
    </source>
</evidence>
<dbReference type="EMBL" id="JARBJD010000027">
    <property type="protein sequence ID" value="KAK2959695.1"/>
    <property type="molecule type" value="Genomic_DNA"/>
</dbReference>
<reference evidence="3 4" key="1">
    <citation type="journal article" date="2022" name="bioRxiv">
        <title>Genomics of Preaxostyla Flagellates Illuminates Evolutionary Transitions and the Path Towards Mitochondrial Loss.</title>
        <authorList>
            <person name="Novak L.V.F."/>
            <person name="Treitli S.C."/>
            <person name="Pyrih J."/>
            <person name="Halakuc P."/>
            <person name="Pipaliya S.V."/>
            <person name="Vacek V."/>
            <person name="Brzon O."/>
            <person name="Soukal P."/>
            <person name="Eme L."/>
            <person name="Dacks J.B."/>
            <person name="Karnkowska A."/>
            <person name="Elias M."/>
            <person name="Hampl V."/>
        </authorList>
    </citation>
    <scope>NUCLEOTIDE SEQUENCE [LARGE SCALE GENOMIC DNA]</scope>
    <source>
        <strain evidence="3">NAU3</strain>
        <tissue evidence="3">Gut</tissue>
    </source>
</reference>
<feature type="region of interest" description="Disordered" evidence="1">
    <location>
        <begin position="46"/>
        <end position="73"/>
    </location>
</feature>
<sequence>MGEEPSSAEMFSNHTLTTQSTDSDEDIFPFHSFSTPEVTWLDEEMAEDVDRRSKQSLELRPTQSDSTVTANVW</sequence>
<comment type="caution">
    <text evidence="3">The sequence shown here is derived from an EMBL/GenBank/DDBJ whole genome shotgun (WGS) entry which is preliminary data.</text>
</comment>
<feature type="region of interest" description="Disordered" evidence="1">
    <location>
        <begin position="1"/>
        <end position="27"/>
    </location>
</feature>
<protein>
    <submittedName>
        <fullName evidence="3">Uncharacterized protein</fullName>
    </submittedName>
</protein>
<accession>A0ABQ9Y7F4</accession>
<evidence type="ECO:0000313" key="2">
    <source>
        <dbReference type="EMBL" id="KAK2959695.1"/>
    </source>
</evidence>
<dbReference type="Proteomes" id="UP001281761">
    <property type="component" value="Unassembled WGS sequence"/>
</dbReference>
<organism evidence="3 4">
    <name type="scientific">Blattamonas nauphoetae</name>
    <dbReference type="NCBI Taxonomy" id="2049346"/>
    <lineage>
        <taxon>Eukaryota</taxon>
        <taxon>Metamonada</taxon>
        <taxon>Preaxostyla</taxon>
        <taxon>Oxymonadida</taxon>
        <taxon>Blattamonas</taxon>
    </lineage>
</organism>